<keyword evidence="14" id="KW-1208">Phospholipid metabolism</keyword>
<dbReference type="GO" id="GO:0005886">
    <property type="term" value="C:plasma membrane"/>
    <property type="evidence" value="ECO:0007669"/>
    <property type="project" value="UniProtKB-SubCell"/>
</dbReference>
<keyword evidence="18" id="KW-0479">Metal-binding</keyword>
<dbReference type="eggNOG" id="COG0818">
    <property type="taxonomic scope" value="Bacteria"/>
</dbReference>
<dbReference type="AlphaFoldDB" id="T0CJB7"/>
<gene>
    <name evidence="19" type="ORF">K1I37_14545</name>
</gene>
<comment type="cofactor">
    <cofactor evidence="18">
        <name>Mg(2+)</name>
        <dbReference type="ChEBI" id="CHEBI:18420"/>
    </cofactor>
    <text evidence="18">Mn(2+), Zn(2+), Cd(2+) and Co(2+) support activity to lesser extents.</text>
</comment>
<dbReference type="OrthoDB" id="9789934at2"/>
<dbReference type="GO" id="GO:0004143">
    <property type="term" value="F:ATP-dependent diacylglycerol kinase activity"/>
    <property type="evidence" value="ECO:0007669"/>
    <property type="project" value="UniProtKB-EC"/>
</dbReference>
<dbReference type="GO" id="GO:0046872">
    <property type="term" value="F:metal ion binding"/>
    <property type="evidence" value="ECO:0007669"/>
    <property type="project" value="UniProtKB-KW"/>
</dbReference>
<proteinExistence type="inferred from homology"/>
<evidence type="ECO:0000256" key="17">
    <source>
        <dbReference type="PIRSR" id="PIRSR600829-3"/>
    </source>
</evidence>
<evidence type="ECO:0000256" key="7">
    <source>
        <dbReference type="ARBA" id="ARBA00022741"/>
    </source>
</evidence>
<keyword evidence="5 19" id="KW-0808">Transferase</keyword>
<dbReference type="InterPro" id="IPR000829">
    <property type="entry name" value="DAGK"/>
</dbReference>
<evidence type="ECO:0000256" key="6">
    <source>
        <dbReference type="ARBA" id="ARBA00022692"/>
    </source>
</evidence>
<dbReference type="Proteomes" id="UP000829401">
    <property type="component" value="Chromosome"/>
</dbReference>
<evidence type="ECO:0000256" key="15">
    <source>
        <dbReference type="PIRSR" id="PIRSR600829-1"/>
    </source>
</evidence>
<evidence type="ECO:0000256" key="14">
    <source>
        <dbReference type="ARBA" id="ARBA00023264"/>
    </source>
</evidence>
<keyword evidence="9 17" id="KW-0067">ATP-binding</keyword>
<name>T0CJB7_ALIAG</name>
<keyword evidence="4" id="KW-0444">Lipid biosynthesis</keyword>
<evidence type="ECO:0000256" key="8">
    <source>
        <dbReference type="ARBA" id="ARBA00022777"/>
    </source>
</evidence>
<evidence type="ECO:0000256" key="1">
    <source>
        <dbReference type="ARBA" id="ARBA00004651"/>
    </source>
</evidence>
<feature type="binding site" evidence="17">
    <location>
        <position position="30"/>
    </location>
    <ligand>
        <name>ATP</name>
        <dbReference type="ChEBI" id="CHEBI:30616"/>
    </ligand>
</feature>
<feature type="binding site" evidence="18">
    <location>
        <position position="30"/>
    </location>
    <ligand>
        <name>a divalent metal cation</name>
        <dbReference type="ChEBI" id="CHEBI:60240"/>
    </ligand>
</feature>
<dbReference type="Gene3D" id="1.10.287.3610">
    <property type="match status" value="1"/>
</dbReference>
<feature type="binding site" evidence="18">
    <location>
        <position position="78"/>
    </location>
    <ligand>
        <name>a divalent metal cation</name>
        <dbReference type="ChEBI" id="CHEBI:60240"/>
    </ligand>
</feature>
<dbReference type="Pfam" id="PF01219">
    <property type="entry name" value="DAGK_prokar"/>
    <property type="match status" value="1"/>
</dbReference>
<evidence type="ECO:0000256" key="13">
    <source>
        <dbReference type="ARBA" id="ARBA00023209"/>
    </source>
</evidence>
<evidence type="ECO:0000313" key="20">
    <source>
        <dbReference type="Proteomes" id="UP000829401"/>
    </source>
</evidence>
<protein>
    <submittedName>
        <fullName evidence="19">Diacylglycerol kinase</fullName>
        <ecNumber evidence="19">2.7.1.107</ecNumber>
    </submittedName>
</protein>
<comment type="similarity">
    <text evidence="2">Belongs to the bacterial diacylglycerol kinase family.</text>
</comment>
<dbReference type="PANTHER" id="PTHR34299">
    <property type="entry name" value="DIACYLGLYCEROL KINASE"/>
    <property type="match status" value="1"/>
</dbReference>
<feature type="binding site" evidence="17">
    <location>
        <position position="18"/>
    </location>
    <ligand>
        <name>ATP</name>
        <dbReference type="ChEBI" id="CHEBI:30616"/>
    </ligand>
</feature>
<keyword evidence="11" id="KW-0443">Lipid metabolism</keyword>
<keyword evidence="20" id="KW-1185">Reference proteome</keyword>
<reference evidence="20" key="1">
    <citation type="journal article" date="2022" name="G3 (Bethesda)">
        <title>Unveiling the complete genome sequence of Alicyclobacillus acidoterrestris DSM 3922T, a taint-producing strain.</title>
        <authorList>
            <person name="Leonardo I.C."/>
            <person name="Barreto Crespo M.T."/>
            <person name="Gaspar F.B."/>
        </authorList>
    </citation>
    <scope>NUCLEOTIDE SEQUENCE [LARGE SCALE GENOMIC DNA]</scope>
    <source>
        <strain evidence="20">DSM 3922</strain>
    </source>
</reference>
<evidence type="ECO:0000256" key="18">
    <source>
        <dbReference type="PIRSR" id="PIRSR600829-4"/>
    </source>
</evidence>
<keyword evidence="7 17" id="KW-0547">Nucleotide-binding</keyword>
<organism evidence="19 20">
    <name type="scientific">Alicyclobacillus acidoterrestris (strain ATCC 49025 / DSM 3922 / CIP 106132 / NCIMB 13137 / GD3B)</name>
    <dbReference type="NCBI Taxonomy" id="1356854"/>
    <lineage>
        <taxon>Bacteria</taxon>
        <taxon>Bacillati</taxon>
        <taxon>Bacillota</taxon>
        <taxon>Bacilli</taxon>
        <taxon>Bacillales</taxon>
        <taxon>Alicyclobacillaceae</taxon>
        <taxon>Alicyclobacillus</taxon>
    </lineage>
</organism>
<evidence type="ECO:0000256" key="4">
    <source>
        <dbReference type="ARBA" id="ARBA00022516"/>
    </source>
</evidence>
<dbReference type="KEGG" id="aaco:K1I37_14545"/>
<evidence type="ECO:0000256" key="2">
    <source>
        <dbReference type="ARBA" id="ARBA00005967"/>
    </source>
</evidence>
<dbReference type="STRING" id="1356854.N007_20350"/>
<sequence>MHYTSKFKTRSFRKSLQYAFHGIVYAFHQEANMRRHFWLFNALAAFELVLRPTLTVVVVSLFVAMCIFCAELFNTAIELVVDLAVGWRHHPIAGLAKDVAAGATSMLALGSLFVGVWIIVGTVPLRFRLLTAVHPLATAMLLVACVAMWVVRFWPVRPIEISYPEKKETQDGV</sequence>
<evidence type="ECO:0000256" key="16">
    <source>
        <dbReference type="PIRSR" id="PIRSR600829-2"/>
    </source>
</evidence>
<dbReference type="CDD" id="cd14263">
    <property type="entry name" value="DAGK_IM_like"/>
    <property type="match status" value="1"/>
</dbReference>
<keyword evidence="6" id="KW-0812">Transmembrane</keyword>
<keyword evidence="10" id="KW-1133">Transmembrane helix</keyword>
<dbReference type="GO" id="GO:0005524">
    <property type="term" value="F:ATP binding"/>
    <property type="evidence" value="ECO:0007669"/>
    <property type="project" value="UniProtKB-KW"/>
</dbReference>
<evidence type="ECO:0000256" key="10">
    <source>
        <dbReference type="ARBA" id="ARBA00022989"/>
    </source>
</evidence>
<comment type="subcellular location">
    <subcellularLocation>
        <location evidence="1">Cell membrane</location>
        <topology evidence="1">Multi-pass membrane protein</topology>
    </subcellularLocation>
</comment>
<dbReference type="EMBL" id="CP080467">
    <property type="protein sequence ID" value="UNO47895.1"/>
    <property type="molecule type" value="Genomic_DNA"/>
</dbReference>
<keyword evidence="3" id="KW-1003">Cell membrane</keyword>
<accession>A0A9E6ZEF6</accession>
<evidence type="ECO:0000313" key="19">
    <source>
        <dbReference type="EMBL" id="UNO47895.1"/>
    </source>
</evidence>
<dbReference type="GO" id="GO:0008654">
    <property type="term" value="P:phospholipid biosynthetic process"/>
    <property type="evidence" value="ECO:0007669"/>
    <property type="project" value="UniProtKB-KW"/>
</dbReference>
<evidence type="ECO:0000256" key="11">
    <source>
        <dbReference type="ARBA" id="ARBA00023098"/>
    </source>
</evidence>
<keyword evidence="8 19" id="KW-0418">Kinase</keyword>
<feature type="active site" description="Proton acceptor" evidence="15">
    <location>
        <position position="71"/>
    </location>
</feature>
<evidence type="ECO:0000256" key="5">
    <source>
        <dbReference type="ARBA" id="ARBA00022679"/>
    </source>
</evidence>
<accession>T0CJB7</accession>
<evidence type="ECO:0000256" key="3">
    <source>
        <dbReference type="ARBA" id="ARBA00022475"/>
    </source>
</evidence>
<evidence type="ECO:0000256" key="12">
    <source>
        <dbReference type="ARBA" id="ARBA00023136"/>
    </source>
</evidence>
<dbReference type="PANTHER" id="PTHR34299:SF1">
    <property type="entry name" value="DIACYLGLYCEROL KINASE"/>
    <property type="match status" value="1"/>
</dbReference>
<keyword evidence="18" id="KW-0460">Magnesium</keyword>
<feature type="binding site" evidence="17">
    <location>
        <position position="78"/>
    </location>
    <ligand>
        <name>ATP</name>
        <dbReference type="ChEBI" id="CHEBI:30616"/>
    </ligand>
</feature>
<evidence type="ECO:0000256" key="9">
    <source>
        <dbReference type="ARBA" id="ARBA00022840"/>
    </source>
</evidence>
<dbReference type="EC" id="2.7.1.107" evidence="19"/>
<feature type="binding site" evidence="17">
    <location>
        <begin position="97"/>
        <end position="98"/>
    </location>
    <ligand>
        <name>ATP</name>
        <dbReference type="ChEBI" id="CHEBI:30616"/>
    </ligand>
</feature>
<feature type="binding site" evidence="16">
    <location>
        <position position="71"/>
    </location>
    <ligand>
        <name>substrate</name>
    </ligand>
</feature>
<dbReference type="InterPro" id="IPR036945">
    <property type="entry name" value="DAGK_sf"/>
</dbReference>
<keyword evidence="13" id="KW-0594">Phospholipid biosynthesis</keyword>
<keyword evidence="12" id="KW-0472">Membrane</keyword>
<dbReference type="RefSeq" id="WP_021295269.1">
    <property type="nucleotide sequence ID" value="NZ_AURB01000055.1"/>
</dbReference>